<dbReference type="InterPro" id="IPR045274">
    <property type="entry name" value="WAK-like"/>
</dbReference>
<dbReference type="GO" id="GO:0004674">
    <property type="term" value="F:protein serine/threonine kinase activity"/>
    <property type="evidence" value="ECO:0007669"/>
    <property type="project" value="TreeGrafter"/>
</dbReference>
<protein>
    <recommendedName>
        <fullName evidence="3">Protein kinase domain-containing protein</fullName>
    </recommendedName>
</protein>
<dbReference type="GO" id="GO:0005886">
    <property type="term" value="C:plasma membrane"/>
    <property type="evidence" value="ECO:0007669"/>
    <property type="project" value="TreeGrafter"/>
</dbReference>
<evidence type="ECO:0000256" key="1">
    <source>
        <dbReference type="ARBA" id="ARBA00022741"/>
    </source>
</evidence>
<keyword evidence="2" id="KW-0067">ATP-binding</keyword>
<dbReference type="GO" id="GO:0007166">
    <property type="term" value="P:cell surface receptor signaling pathway"/>
    <property type="evidence" value="ECO:0007669"/>
    <property type="project" value="InterPro"/>
</dbReference>
<reference evidence="4" key="1">
    <citation type="submission" date="2018-11" db="EMBL/GenBank/DDBJ databases">
        <authorList>
            <consortium name="Genoscope - CEA"/>
            <person name="William W."/>
        </authorList>
    </citation>
    <scope>NUCLEOTIDE SEQUENCE</scope>
</reference>
<feature type="domain" description="Protein kinase" evidence="3">
    <location>
        <begin position="1"/>
        <end position="94"/>
    </location>
</feature>
<gene>
    <name evidence="4" type="ORF">BOLC8T46962H</name>
</gene>
<dbReference type="AlphaFoldDB" id="A0A3P6F7N2"/>
<dbReference type="InterPro" id="IPR011009">
    <property type="entry name" value="Kinase-like_dom_sf"/>
</dbReference>
<sequence length="94" mass="10641">MLDEKYRVKVADFGTSRSVTVDHTHLTTVVSGTAGYVDPQYFQSSQFTDKSDVYNFGVVLVELITREKPILLMRSEMTAIRSKSWQQHNLQGGV</sequence>
<dbReference type="Pfam" id="PF00069">
    <property type="entry name" value="Pkinase"/>
    <property type="match status" value="1"/>
</dbReference>
<dbReference type="SUPFAM" id="SSF56112">
    <property type="entry name" value="Protein kinase-like (PK-like)"/>
    <property type="match status" value="1"/>
</dbReference>
<evidence type="ECO:0000259" key="3">
    <source>
        <dbReference type="PROSITE" id="PS50011"/>
    </source>
</evidence>
<dbReference type="PROSITE" id="PS50011">
    <property type="entry name" value="PROTEIN_KINASE_DOM"/>
    <property type="match status" value="1"/>
</dbReference>
<evidence type="ECO:0000256" key="2">
    <source>
        <dbReference type="ARBA" id="ARBA00022840"/>
    </source>
</evidence>
<dbReference type="GO" id="GO:0005524">
    <property type="term" value="F:ATP binding"/>
    <property type="evidence" value="ECO:0007669"/>
    <property type="project" value="UniProtKB-KW"/>
</dbReference>
<dbReference type="PANTHER" id="PTHR27005">
    <property type="entry name" value="WALL-ASSOCIATED RECEPTOR KINASE-LIKE 21"/>
    <property type="match status" value="1"/>
</dbReference>
<dbReference type="Gene3D" id="1.10.510.10">
    <property type="entry name" value="Transferase(Phosphotransferase) domain 1"/>
    <property type="match status" value="1"/>
</dbReference>
<name>A0A3P6F7N2_BRAOL</name>
<dbReference type="PANTHER" id="PTHR27005:SF515">
    <property type="entry name" value="WALL-ASSOCIATED RECEPTOR KINASE-LIKE 10-RELATED"/>
    <property type="match status" value="1"/>
</dbReference>
<dbReference type="EMBL" id="LR031879">
    <property type="protein sequence ID" value="VDD53733.1"/>
    <property type="molecule type" value="Genomic_DNA"/>
</dbReference>
<organism evidence="4">
    <name type="scientific">Brassica oleracea</name>
    <name type="common">Wild cabbage</name>
    <dbReference type="NCBI Taxonomy" id="3712"/>
    <lineage>
        <taxon>Eukaryota</taxon>
        <taxon>Viridiplantae</taxon>
        <taxon>Streptophyta</taxon>
        <taxon>Embryophyta</taxon>
        <taxon>Tracheophyta</taxon>
        <taxon>Spermatophyta</taxon>
        <taxon>Magnoliopsida</taxon>
        <taxon>eudicotyledons</taxon>
        <taxon>Gunneridae</taxon>
        <taxon>Pentapetalae</taxon>
        <taxon>rosids</taxon>
        <taxon>malvids</taxon>
        <taxon>Brassicales</taxon>
        <taxon>Brassicaceae</taxon>
        <taxon>Brassiceae</taxon>
        <taxon>Brassica</taxon>
    </lineage>
</organism>
<evidence type="ECO:0000313" key="4">
    <source>
        <dbReference type="EMBL" id="VDD53733.1"/>
    </source>
</evidence>
<proteinExistence type="predicted"/>
<dbReference type="InterPro" id="IPR000719">
    <property type="entry name" value="Prot_kinase_dom"/>
</dbReference>
<keyword evidence="1" id="KW-0547">Nucleotide-binding</keyword>
<accession>A0A3P6F7N2</accession>